<dbReference type="VEuPathDB" id="TriTrypDB:TcIL3000.11.16690"/>
<feature type="transmembrane region" description="Helical" evidence="1">
    <location>
        <begin position="156"/>
        <end position="174"/>
    </location>
</feature>
<keyword evidence="1" id="KW-0812">Transmembrane</keyword>
<feature type="transmembrane region" description="Helical" evidence="1">
    <location>
        <begin position="95"/>
        <end position="113"/>
    </location>
</feature>
<dbReference type="EMBL" id="HE575324">
    <property type="protein sequence ID" value="CCC96155.1"/>
    <property type="molecule type" value="Genomic_DNA"/>
</dbReference>
<keyword evidence="1" id="KW-1133">Transmembrane helix</keyword>
<sequence length="211" mass="23869">MLLHVSFSCPFRHPLVYHLQVLHFLHFAPLPSACSFTAFRPPASPPRRHRRPVPFAHLRRVDSSAPLSFVYQTALSSFSILFLFSFFLSFLFSPFFSFTTTTIVIIIIVIIKIKININIFFSFTEKVLHYFSEHTFAFHSLLKCNISPLNPRRCSLCCSVVCISALTCACFGVLRVCVCGRFPRCVSLTLFTAPLISFDVAPLSLSFSNST</sequence>
<evidence type="ECO:0000313" key="2">
    <source>
        <dbReference type="EMBL" id="CCC96155.1"/>
    </source>
</evidence>
<proteinExistence type="predicted"/>
<protein>
    <submittedName>
        <fullName evidence="2">Uncharacterized protein TCIL3000_11_16690</fullName>
    </submittedName>
</protein>
<gene>
    <name evidence="2" type="ORF">TCIL3000_11_16690</name>
</gene>
<organism evidence="2">
    <name type="scientific">Trypanosoma congolense (strain IL3000)</name>
    <dbReference type="NCBI Taxonomy" id="1068625"/>
    <lineage>
        <taxon>Eukaryota</taxon>
        <taxon>Discoba</taxon>
        <taxon>Euglenozoa</taxon>
        <taxon>Kinetoplastea</taxon>
        <taxon>Metakinetoplastina</taxon>
        <taxon>Trypanosomatida</taxon>
        <taxon>Trypanosomatidae</taxon>
        <taxon>Trypanosoma</taxon>
        <taxon>Nannomonas</taxon>
    </lineage>
</organism>
<feature type="transmembrane region" description="Helical" evidence="1">
    <location>
        <begin position="69"/>
        <end position="89"/>
    </location>
</feature>
<reference evidence="2" key="1">
    <citation type="journal article" date="2012" name="Proc. Natl. Acad. Sci. U.S.A.">
        <title>Antigenic diversity is generated by distinct evolutionary mechanisms in African trypanosome species.</title>
        <authorList>
            <person name="Jackson A.P."/>
            <person name="Berry A."/>
            <person name="Aslett M."/>
            <person name="Allison H.C."/>
            <person name="Burton P."/>
            <person name="Vavrova-Anderson J."/>
            <person name="Brown R."/>
            <person name="Browne H."/>
            <person name="Corton N."/>
            <person name="Hauser H."/>
            <person name="Gamble J."/>
            <person name="Gilderthorp R."/>
            <person name="Marcello L."/>
            <person name="McQuillan J."/>
            <person name="Otto T.D."/>
            <person name="Quail M.A."/>
            <person name="Sanders M.J."/>
            <person name="van Tonder A."/>
            <person name="Ginger M.L."/>
            <person name="Field M.C."/>
            <person name="Barry J.D."/>
            <person name="Hertz-Fowler C."/>
            <person name="Berriman M."/>
        </authorList>
    </citation>
    <scope>NUCLEOTIDE SEQUENCE</scope>
    <source>
        <strain evidence="2">IL3000</strain>
    </source>
</reference>
<accession>G0V3D2</accession>
<name>G0V3D2_TRYCI</name>
<evidence type="ECO:0000256" key="1">
    <source>
        <dbReference type="SAM" id="Phobius"/>
    </source>
</evidence>
<dbReference type="AlphaFoldDB" id="G0V3D2"/>
<keyword evidence="1" id="KW-0472">Membrane</keyword>